<keyword evidence="3 11" id="KW-0813">Transport</keyword>
<dbReference type="GO" id="GO:0005743">
    <property type="term" value="C:mitochondrial inner membrane"/>
    <property type="evidence" value="ECO:0007669"/>
    <property type="project" value="UniProtKB-SubCell"/>
</dbReference>
<feature type="repeat" description="Solcar" evidence="10">
    <location>
        <begin position="88"/>
        <end position="168"/>
    </location>
</feature>
<comment type="caution">
    <text evidence="12">The sequence shown here is derived from an EMBL/GenBank/DDBJ whole genome shotgun (WGS) entry which is preliminary data.</text>
</comment>
<dbReference type="PROSITE" id="PS50920">
    <property type="entry name" value="SOLCAR"/>
    <property type="match status" value="3"/>
</dbReference>
<keyword evidence="13" id="KW-1185">Reference proteome</keyword>
<evidence type="ECO:0000256" key="2">
    <source>
        <dbReference type="ARBA" id="ARBA00006375"/>
    </source>
</evidence>
<dbReference type="PANTHER" id="PTHR46131:SF1">
    <property type="entry name" value="SD08549P"/>
    <property type="match status" value="1"/>
</dbReference>
<evidence type="ECO:0000256" key="5">
    <source>
        <dbReference type="ARBA" id="ARBA00022737"/>
    </source>
</evidence>
<evidence type="ECO:0000256" key="6">
    <source>
        <dbReference type="ARBA" id="ARBA00022792"/>
    </source>
</evidence>
<keyword evidence="9 10" id="KW-0472">Membrane</keyword>
<keyword evidence="4 10" id="KW-0812">Transmembrane</keyword>
<accession>A0A9J6DIE2</accession>
<keyword evidence="6" id="KW-0999">Mitochondrion inner membrane</keyword>
<dbReference type="AlphaFoldDB" id="A0A9J6DIE2"/>
<comment type="subcellular location">
    <subcellularLocation>
        <location evidence="1">Mitochondrion inner membrane</location>
        <topology evidence="1">Multi-pass membrane protein</topology>
    </subcellularLocation>
</comment>
<dbReference type="PANTHER" id="PTHR46131">
    <property type="entry name" value="SD08549P"/>
    <property type="match status" value="1"/>
</dbReference>
<evidence type="ECO:0000256" key="1">
    <source>
        <dbReference type="ARBA" id="ARBA00004448"/>
    </source>
</evidence>
<evidence type="ECO:0000256" key="7">
    <source>
        <dbReference type="ARBA" id="ARBA00022989"/>
    </source>
</evidence>
<dbReference type="VEuPathDB" id="VectorBase:LOC119174879"/>
<gene>
    <name evidence="12" type="ORF">HPB51_016021</name>
</gene>
<keyword evidence="8" id="KW-0496">Mitochondrion</keyword>
<reference evidence="12" key="1">
    <citation type="journal article" date="2020" name="Cell">
        <title>Large-Scale Comparative Analyses of Tick Genomes Elucidate Their Genetic Diversity and Vector Capacities.</title>
        <authorList>
            <consortium name="Tick Genome and Microbiome Consortium (TIGMIC)"/>
            <person name="Jia N."/>
            <person name="Wang J."/>
            <person name="Shi W."/>
            <person name="Du L."/>
            <person name="Sun Y."/>
            <person name="Zhan W."/>
            <person name="Jiang J.F."/>
            <person name="Wang Q."/>
            <person name="Zhang B."/>
            <person name="Ji P."/>
            <person name="Bell-Sakyi L."/>
            <person name="Cui X.M."/>
            <person name="Yuan T.T."/>
            <person name="Jiang B.G."/>
            <person name="Yang W.F."/>
            <person name="Lam T.T."/>
            <person name="Chang Q.C."/>
            <person name="Ding S.J."/>
            <person name="Wang X.J."/>
            <person name="Zhu J.G."/>
            <person name="Ruan X.D."/>
            <person name="Zhao L."/>
            <person name="Wei J.T."/>
            <person name="Ye R.Z."/>
            <person name="Que T.C."/>
            <person name="Du C.H."/>
            <person name="Zhou Y.H."/>
            <person name="Cheng J.X."/>
            <person name="Dai P.F."/>
            <person name="Guo W.B."/>
            <person name="Han X.H."/>
            <person name="Huang E.J."/>
            <person name="Li L.F."/>
            <person name="Wei W."/>
            <person name="Gao Y.C."/>
            <person name="Liu J.Z."/>
            <person name="Shao H.Z."/>
            <person name="Wang X."/>
            <person name="Wang C.C."/>
            <person name="Yang T.C."/>
            <person name="Huo Q.B."/>
            <person name="Li W."/>
            <person name="Chen H.Y."/>
            <person name="Chen S.E."/>
            <person name="Zhou L.G."/>
            <person name="Ni X.B."/>
            <person name="Tian J.H."/>
            <person name="Sheng Y."/>
            <person name="Liu T."/>
            <person name="Pan Y.S."/>
            <person name="Xia L.Y."/>
            <person name="Li J."/>
            <person name="Zhao F."/>
            <person name="Cao W.C."/>
        </authorList>
    </citation>
    <scope>NUCLEOTIDE SEQUENCE</scope>
    <source>
        <strain evidence="12">Rmic-2018</strain>
    </source>
</reference>
<feature type="repeat" description="Solcar" evidence="10">
    <location>
        <begin position="271"/>
        <end position="357"/>
    </location>
</feature>
<proteinExistence type="inferred from homology"/>
<dbReference type="SUPFAM" id="SSF103506">
    <property type="entry name" value="Mitochondrial carrier"/>
    <property type="match status" value="1"/>
</dbReference>
<protein>
    <recommendedName>
        <fullName evidence="14">Carrier protein</fullName>
    </recommendedName>
</protein>
<evidence type="ECO:0000256" key="4">
    <source>
        <dbReference type="ARBA" id="ARBA00022692"/>
    </source>
</evidence>
<evidence type="ECO:0000256" key="8">
    <source>
        <dbReference type="ARBA" id="ARBA00023128"/>
    </source>
</evidence>
<evidence type="ECO:0000313" key="13">
    <source>
        <dbReference type="Proteomes" id="UP000821866"/>
    </source>
</evidence>
<organism evidence="12 13">
    <name type="scientific">Rhipicephalus microplus</name>
    <name type="common">Cattle tick</name>
    <name type="synonym">Boophilus microplus</name>
    <dbReference type="NCBI Taxonomy" id="6941"/>
    <lineage>
        <taxon>Eukaryota</taxon>
        <taxon>Metazoa</taxon>
        <taxon>Ecdysozoa</taxon>
        <taxon>Arthropoda</taxon>
        <taxon>Chelicerata</taxon>
        <taxon>Arachnida</taxon>
        <taxon>Acari</taxon>
        <taxon>Parasitiformes</taxon>
        <taxon>Ixodida</taxon>
        <taxon>Ixodoidea</taxon>
        <taxon>Ixodidae</taxon>
        <taxon>Rhipicephalinae</taxon>
        <taxon>Rhipicephalus</taxon>
        <taxon>Boophilus</taxon>
    </lineage>
</organism>
<dbReference type="InterPro" id="IPR023395">
    <property type="entry name" value="MCP_dom_sf"/>
</dbReference>
<dbReference type="Proteomes" id="UP000821866">
    <property type="component" value="Chromosome 7"/>
</dbReference>
<dbReference type="Pfam" id="PF00153">
    <property type="entry name" value="Mito_carr"/>
    <property type="match status" value="3"/>
</dbReference>
<evidence type="ECO:0000256" key="11">
    <source>
        <dbReference type="RuleBase" id="RU000488"/>
    </source>
</evidence>
<reference evidence="12" key="2">
    <citation type="submission" date="2021-09" db="EMBL/GenBank/DDBJ databases">
        <authorList>
            <person name="Jia N."/>
            <person name="Wang J."/>
            <person name="Shi W."/>
            <person name="Du L."/>
            <person name="Sun Y."/>
            <person name="Zhan W."/>
            <person name="Jiang J."/>
            <person name="Wang Q."/>
            <person name="Zhang B."/>
            <person name="Ji P."/>
            <person name="Sakyi L.B."/>
            <person name="Cui X."/>
            <person name="Yuan T."/>
            <person name="Jiang B."/>
            <person name="Yang W."/>
            <person name="Lam T.T.-Y."/>
            <person name="Chang Q."/>
            <person name="Ding S."/>
            <person name="Wang X."/>
            <person name="Zhu J."/>
            <person name="Ruan X."/>
            <person name="Zhao L."/>
            <person name="Wei J."/>
            <person name="Que T."/>
            <person name="Du C."/>
            <person name="Cheng J."/>
            <person name="Dai P."/>
            <person name="Han X."/>
            <person name="Huang E."/>
            <person name="Gao Y."/>
            <person name="Liu J."/>
            <person name="Shao H."/>
            <person name="Ye R."/>
            <person name="Li L."/>
            <person name="Wei W."/>
            <person name="Wang X."/>
            <person name="Wang C."/>
            <person name="Huo Q."/>
            <person name="Li W."/>
            <person name="Guo W."/>
            <person name="Chen H."/>
            <person name="Chen S."/>
            <person name="Zhou L."/>
            <person name="Zhou L."/>
            <person name="Ni X."/>
            <person name="Tian J."/>
            <person name="Zhou Y."/>
            <person name="Sheng Y."/>
            <person name="Liu T."/>
            <person name="Pan Y."/>
            <person name="Xia L."/>
            <person name="Li J."/>
            <person name="Zhao F."/>
            <person name="Cao W."/>
        </authorList>
    </citation>
    <scope>NUCLEOTIDE SEQUENCE</scope>
    <source>
        <strain evidence="12">Rmic-2018</strain>
        <tissue evidence="12">Larvae</tissue>
    </source>
</reference>
<evidence type="ECO:0000256" key="10">
    <source>
        <dbReference type="PROSITE-ProRule" id="PRU00282"/>
    </source>
</evidence>
<dbReference type="EMBL" id="JABSTU010000009">
    <property type="protein sequence ID" value="KAH8021625.1"/>
    <property type="molecule type" value="Genomic_DNA"/>
</dbReference>
<dbReference type="InterPro" id="IPR018108">
    <property type="entry name" value="MCP_transmembrane"/>
</dbReference>
<feature type="repeat" description="Solcar" evidence="10">
    <location>
        <begin position="177"/>
        <end position="261"/>
    </location>
</feature>
<dbReference type="GO" id="GO:0051724">
    <property type="term" value="F:NAD transmembrane transporter activity"/>
    <property type="evidence" value="ECO:0007669"/>
    <property type="project" value="TreeGrafter"/>
</dbReference>
<dbReference type="Gene3D" id="1.50.40.10">
    <property type="entry name" value="Mitochondrial carrier domain"/>
    <property type="match status" value="1"/>
</dbReference>
<evidence type="ECO:0000313" key="12">
    <source>
        <dbReference type="EMBL" id="KAH8021625.1"/>
    </source>
</evidence>
<evidence type="ECO:0000256" key="9">
    <source>
        <dbReference type="ARBA" id="ARBA00023136"/>
    </source>
</evidence>
<comment type="similarity">
    <text evidence="2 11">Belongs to the mitochondrial carrier (TC 2.A.29) family.</text>
</comment>
<keyword evidence="5" id="KW-0677">Repeat</keyword>
<evidence type="ECO:0000256" key="3">
    <source>
        <dbReference type="ARBA" id="ARBA00022448"/>
    </source>
</evidence>
<keyword evidence="7" id="KW-1133">Transmembrane helix</keyword>
<evidence type="ECO:0008006" key="14">
    <source>
        <dbReference type="Google" id="ProtNLM"/>
    </source>
</evidence>
<dbReference type="InterPro" id="IPR052465">
    <property type="entry name" value="Mito_NAD+_Carrier"/>
</dbReference>
<sequence length="369" mass="42443">MHIFLSGDPIREVEELRIPGLFTNHRARPDSTTAKLKKLGEQVERLQLLQCENSLPIHPRRLCDVNVRMGSVTLQNRGHTAHHITTTDDDMCAFVCGWGAAFVNIICTFPMNKVMFRQMLHGVRTNHAFDQLRSEGFRHLYRGCLPPLVQKTISVSIMFGTFSGYSRFTIHHFPEASDLTVKFLAGLMAGSTEAILTPLERVQALLQDKEHHHRFKNTIDAFKFLSPYGIREYYRGLTPILLRNGPSTFMFFSLRDEMGRLVPMDKTVLWQRTLSDFLSGAMVGAFVSTVFYPINVLKTIIQVQYGPPRPSMLTVFKETYAERKSLRKMFYGVHLNYTRALVSWGIINATYEFLRTQYMHYVHSSHGSW</sequence>
<name>A0A9J6DIE2_RHIMP</name>